<evidence type="ECO:0000313" key="3">
    <source>
        <dbReference type="EMBL" id="WXA93224.1"/>
    </source>
</evidence>
<dbReference type="RefSeq" id="WP_394843822.1">
    <property type="nucleotide sequence ID" value="NZ_CP089982.1"/>
</dbReference>
<dbReference type="CDD" id="cd06225">
    <property type="entry name" value="HAMP"/>
    <property type="match status" value="1"/>
</dbReference>
<gene>
    <name evidence="3" type="ORF">LZC95_43075</name>
</gene>
<dbReference type="Gene3D" id="6.10.340.10">
    <property type="match status" value="1"/>
</dbReference>
<keyword evidence="1" id="KW-0812">Transmembrane</keyword>
<dbReference type="PROSITE" id="PS50885">
    <property type="entry name" value="HAMP"/>
    <property type="match status" value="1"/>
</dbReference>
<dbReference type="InterPro" id="IPR003660">
    <property type="entry name" value="HAMP_dom"/>
</dbReference>
<name>A0ABZ2K3E4_9BACT</name>
<sequence length="246" mass="27150">MSNPVAPELRNRNWLINPRFQLKYTGMLVGVVAFVMLALGVVIGKTANTAAEYAQLATTQAEKAMKESQVNSQLTRESVLMSGNAELLKVVEEGLSETDRQAEANLQAVQSNRAAIEMQRKLVFAVLIFAGVALTVVLTIMGVFITRRVVGPVHKIKRLLRRVGTGRLVVTERLRRGDELEDLFDTFMQMTWSLKALQTGRIATLDATMRKAEATGASPEVLDGLRVLRAQMVLGLTKRLTRTSIV</sequence>
<keyword evidence="4" id="KW-1185">Reference proteome</keyword>
<organism evidence="3 4">
    <name type="scientific">Pendulispora brunnea</name>
    <dbReference type="NCBI Taxonomy" id="2905690"/>
    <lineage>
        <taxon>Bacteria</taxon>
        <taxon>Pseudomonadati</taxon>
        <taxon>Myxococcota</taxon>
        <taxon>Myxococcia</taxon>
        <taxon>Myxococcales</taxon>
        <taxon>Sorangiineae</taxon>
        <taxon>Pendulisporaceae</taxon>
        <taxon>Pendulispora</taxon>
    </lineage>
</organism>
<proteinExistence type="predicted"/>
<evidence type="ECO:0000256" key="1">
    <source>
        <dbReference type="SAM" id="Phobius"/>
    </source>
</evidence>
<dbReference type="EMBL" id="CP089982">
    <property type="protein sequence ID" value="WXA93224.1"/>
    <property type="molecule type" value="Genomic_DNA"/>
</dbReference>
<reference evidence="3 4" key="1">
    <citation type="submission" date="2021-12" db="EMBL/GenBank/DDBJ databases">
        <title>Discovery of the Pendulisporaceae a myxobacterial family with distinct sporulation behavior and unique specialized metabolism.</title>
        <authorList>
            <person name="Garcia R."/>
            <person name="Popoff A."/>
            <person name="Bader C.D."/>
            <person name="Loehr J."/>
            <person name="Walesch S."/>
            <person name="Walt C."/>
            <person name="Boldt J."/>
            <person name="Bunk B."/>
            <person name="Haeckl F.J.F.P.J."/>
            <person name="Gunesch A.P."/>
            <person name="Birkelbach J."/>
            <person name="Nuebel U."/>
            <person name="Pietschmann T."/>
            <person name="Bach T."/>
            <person name="Mueller R."/>
        </authorList>
    </citation>
    <scope>NUCLEOTIDE SEQUENCE [LARGE SCALE GENOMIC DNA]</scope>
    <source>
        <strain evidence="3 4">MSr12523</strain>
    </source>
</reference>
<accession>A0ABZ2K3E4</accession>
<feature type="transmembrane region" description="Helical" evidence="1">
    <location>
        <begin position="24"/>
        <end position="43"/>
    </location>
</feature>
<evidence type="ECO:0000313" key="4">
    <source>
        <dbReference type="Proteomes" id="UP001379533"/>
    </source>
</evidence>
<dbReference type="Proteomes" id="UP001379533">
    <property type="component" value="Chromosome"/>
</dbReference>
<dbReference type="SUPFAM" id="SSF158472">
    <property type="entry name" value="HAMP domain-like"/>
    <property type="match status" value="1"/>
</dbReference>
<keyword evidence="1" id="KW-1133">Transmembrane helix</keyword>
<feature type="transmembrane region" description="Helical" evidence="1">
    <location>
        <begin position="122"/>
        <end position="145"/>
    </location>
</feature>
<evidence type="ECO:0000259" key="2">
    <source>
        <dbReference type="PROSITE" id="PS50885"/>
    </source>
</evidence>
<keyword evidence="1" id="KW-0472">Membrane</keyword>
<feature type="domain" description="HAMP" evidence="2">
    <location>
        <begin position="147"/>
        <end position="199"/>
    </location>
</feature>
<protein>
    <submittedName>
        <fullName evidence="3">HAMP domain-containing protein</fullName>
    </submittedName>
</protein>